<dbReference type="AlphaFoldDB" id="A0AAV4GJL5"/>
<sequence>MFWRQIEAFKATRGTVICLGLVALANFTSGLDTCGTHFFVPTFPACNLFLEVVPCFNLTPSVLVAMTTVQGREIYNFTVTYGGVKEITLQDHNKNLDEGLIMRSNAPLSLYVHQTLGDSMVVFPVETYAMAYHVPRMSRVGSDVDSNSDDSNSASGSTSSSSSGSSSSSSSSSSATNSDSDTSRSAELKSNKTQALLQSSLNAALYIFSPHSINITILSSLDDSSWETASSLLSPTTISSSTTTISPPSKTSQSSSSASSSQSSSSASSSPQLSSSSQSLIKLEAFAIYKYPINSSLLYRLYSDGEFAVVIVQSPGALHQSHVICKGAPLHLLDFVPPFATTGRVFYLAFYDSLQFLLYISGRENTTLDIITDSESQLIRLDQSGSSSHHVTSTTAVWMSASLPVTVYTRLVICNDTAWVNPNASDSNPGISSSSPLSTFSPTIPSQSSTSSSSSSSPSSLSSSSANPVCAGNGFFLSSIENFFTCDGKNTTSSSGPACHCRCPSVFQRDLDPLTFLTGQRVNVSASGASSDQLSAQFSTWTRPSSSVYPLLVGELYDVNTAIARAVDFSGAYDIIVNTNTSFLVFRQDFMNLNFLPAGISFKSSACKDFISRDLSPHLDTHSRFLDAACSDSSAESTVSGQNDSSCMCELMQDLSVFFSSDGGIVTSYNSGKSSSVVLKTSQGEGQVHGGQIFYWEEDKEDTTRPLIAVVVSLCVAIFAVIALISGYMLAEMVSRRKHVRNTKIRPFVS</sequence>
<feature type="region of interest" description="Disordered" evidence="1">
    <location>
        <begin position="141"/>
        <end position="189"/>
    </location>
</feature>
<accession>A0AAV4GJL5</accession>
<evidence type="ECO:0000256" key="2">
    <source>
        <dbReference type="SAM" id="Phobius"/>
    </source>
</evidence>
<feature type="region of interest" description="Disordered" evidence="1">
    <location>
        <begin position="236"/>
        <end position="274"/>
    </location>
</feature>
<organism evidence="3 4">
    <name type="scientific">Elysia marginata</name>
    <dbReference type="NCBI Taxonomy" id="1093978"/>
    <lineage>
        <taxon>Eukaryota</taxon>
        <taxon>Metazoa</taxon>
        <taxon>Spiralia</taxon>
        <taxon>Lophotrochozoa</taxon>
        <taxon>Mollusca</taxon>
        <taxon>Gastropoda</taxon>
        <taxon>Heterobranchia</taxon>
        <taxon>Euthyneura</taxon>
        <taxon>Panpulmonata</taxon>
        <taxon>Sacoglossa</taxon>
        <taxon>Placobranchoidea</taxon>
        <taxon>Plakobranchidae</taxon>
        <taxon>Elysia</taxon>
    </lineage>
</organism>
<feature type="transmembrane region" description="Helical" evidence="2">
    <location>
        <begin position="707"/>
        <end position="731"/>
    </location>
</feature>
<protein>
    <recommendedName>
        <fullName evidence="5">IgGFc-binding protein N-terminal domain-containing protein</fullName>
    </recommendedName>
</protein>
<keyword evidence="4" id="KW-1185">Reference proteome</keyword>
<evidence type="ECO:0008006" key="5">
    <source>
        <dbReference type="Google" id="ProtNLM"/>
    </source>
</evidence>
<gene>
    <name evidence="3" type="ORF">ElyMa_006034700</name>
</gene>
<dbReference type="EMBL" id="BMAT01012092">
    <property type="protein sequence ID" value="GFR85708.1"/>
    <property type="molecule type" value="Genomic_DNA"/>
</dbReference>
<keyword evidence="2" id="KW-1133">Transmembrane helix</keyword>
<feature type="region of interest" description="Disordered" evidence="1">
    <location>
        <begin position="426"/>
        <end position="461"/>
    </location>
</feature>
<evidence type="ECO:0000313" key="3">
    <source>
        <dbReference type="EMBL" id="GFR85708.1"/>
    </source>
</evidence>
<feature type="compositionally biased region" description="Low complexity" evidence="1">
    <location>
        <begin position="141"/>
        <end position="180"/>
    </location>
</feature>
<reference evidence="3 4" key="1">
    <citation type="journal article" date="2021" name="Elife">
        <title>Chloroplast acquisition without the gene transfer in kleptoplastic sea slugs, Plakobranchus ocellatus.</title>
        <authorList>
            <person name="Maeda T."/>
            <person name="Takahashi S."/>
            <person name="Yoshida T."/>
            <person name="Shimamura S."/>
            <person name="Takaki Y."/>
            <person name="Nagai Y."/>
            <person name="Toyoda A."/>
            <person name="Suzuki Y."/>
            <person name="Arimoto A."/>
            <person name="Ishii H."/>
            <person name="Satoh N."/>
            <person name="Nishiyama T."/>
            <person name="Hasebe M."/>
            <person name="Maruyama T."/>
            <person name="Minagawa J."/>
            <person name="Obokata J."/>
            <person name="Shigenobu S."/>
        </authorList>
    </citation>
    <scope>NUCLEOTIDE SEQUENCE [LARGE SCALE GENOMIC DNA]</scope>
</reference>
<proteinExistence type="predicted"/>
<keyword evidence="2" id="KW-0812">Transmembrane</keyword>
<keyword evidence="2" id="KW-0472">Membrane</keyword>
<dbReference type="Proteomes" id="UP000762676">
    <property type="component" value="Unassembled WGS sequence"/>
</dbReference>
<name>A0AAV4GJL5_9GAST</name>
<evidence type="ECO:0000313" key="4">
    <source>
        <dbReference type="Proteomes" id="UP000762676"/>
    </source>
</evidence>
<comment type="caution">
    <text evidence="3">The sequence shown here is derived from an EMBL/GenBank/DDBJ whole genome shotgun (WGS) entry which is preliminary data.</text>
</comment>
<evidence type="ECO:0000256" key="1">
    <source>
        <dbReference type="SAM" id="MobiDB-lite"/>
    </source>
</evidence>